<dbReference type="PANTHER" id="PTHR33362">
    <property type="entry name" value="SIALIC ACID TRAP TRANSPORTER PERMEASE PROTEIN SIAT-RELATED"/>
    <property type="match status" value="1"/>
</dbReference>
<feature type="transmembrane region" description="Helical" evidence="7">
    <location>
        <begin position="152"/>
        <end position="179"/>
    </location>
</feature>
<evidence type="ECO:0000256" key="7">
    <source>
        <dbReference type="SAM" id="Phobius"/>
    </source>
</evidence>
<dbReference type="InterPro" id="IPR004681">
    <property type="entry name" value="TRAP_DctM"/>
</dbReference>
<name>A0A1M6UWJ1_PSETH</name>
<dbReference type="Proteomes" id="UP000184363">
    <property type="component" value="Unassembled WGS sequence"/>
</dbReference>
<feature type="domain" description="TRAP C4-dicarboxylate transport system permease DctM subunit" evidence="8">
    <location>
        <begin position="69"/>
        <end position="493"/>
    </location>
</feature>
<evidence type="ECO:0000256" key="2">
    <source>
        <dbReference type="ARBA" id="ARBA00022475"/>
    </source>
</evidence>
<evidence type="ECO:0000256" key="6">
    <source>
        <dbReference type="ARBA" id="ARBA00023136"/>
    </source>
</evidence>
<sequence>MTSTSENVAESRIAVTEPPRLADPIPRRRFTPSSAGFLVMVAVCIGLTATIVFADISRLTVGVLVVPLTILLLICGVHVSVAMAFGGALGLWKLGGWSGLGSALSTIPYSSAASWSLTVTPMFVLMGIVLGQTGITGQLFDAARLWLGRMRGGLAVATVASGAGLAAASGSTTGISYAMGRVAIPEMLRSRYSPQLATGVVTAAGTLGQIIPPSVLLVIYAGIAQTPVGPQLLAGVVPGVLLAVLFAVMIMVRARIDPDLAPATHTAAVPWGVRLRSLASIWPLPVLILVIIGGMYSGFMTATEAGAVGALVAILIGVWSKRRAGARAVFAVLGRSLAETASAVAMIMFLLIGVHILSRLVALSGLAQAASRMVTALDLTPIALLLTLVVTYLVLGMFMDTLAMLMLTIPVLLPVLEALSIDLVWFGIFAVLMAEIAMITPPVGVVAFIVHGLAQDREVNLGTAISLATVFRGCVWFVATALALVVLLILFPDLALWLPSSGSAQ</sequence>
<feature type="transmembrane region" description="Helical" evidence="7">
    <location>
        <begin position="402"/>
        <end position="419"/>
    </location>
</feature>
<feature type="transmembrane region" description="Helical" evidence="7">
    <location>
        <begin position="286"/>
        <end position="319"/>
    </location>
</feature>
<dbReference type="GO" id="GO:0022857">
    <property type="term" value="F:transmembrane transporter activity"/>
    <property type="evidence" value="ECO:0007669"/>
    <property type="project" value="TreeGrafter"/>
</dbReference>
<keyword evidence="4 7" id="KW-0812">Transmembrane</keyword>
<proteinExistence type="predicted"/>
<comment type="subcellular location">
    <subcellularLocation>
        <location evidence="1">Cell inner membrane</location>
        <topology evidence="1">Multi-pass membrane protein</topology>
    </subcellularLocation>
</comment>
<feature type="transmembrane region" description="Helical" evidence="7">
    <location>
        <begin position="35"/>
        <end position="54"/>
    </location>
</feature>
<reference evidence="9 10" key="1">
    <citation type="submission" date="2016-11" db="EMBL/GenBank/DDBJ databases">
        <authorList>
            <person name="Jaros S."/>
            <person name="Januszkiewicz K."/>
            <person name="Wedrychowicz H."/>
        </authorList>
    </citation>
    <scope>NUCLEOTIDE SEQUENCE [LARGE SCALE GENOMIC DNA]</scope>
    <source>
        <strain evidence="9 10">DSM 43832</strain>
    </source>
</reference>
<keyword evidence="6 7" id="KW-0472">Membrane</keyword>
<keyword evidence="3" id="KW-0997">Cell inner membrane</keyword>
<dbReference type="STRING" id="1848.SAMN05443637_11153"/>
<feature type="transmembrane region" description="Helical" evidence="7">
    <location>
        <begin position="340"/>
        <end position="362"/>
    </location>
</feature>
<dbReference type="PANTHER" id="PTHR33362:SF5">
    <property type="entry name" value="C4-DICARBOXYLATE TRAP TRANSPORTER LARGE PERMEASE PROTEIN DCTM"/>
    <property type="match status" value="1"/>
</dbReference>
<evidence type="ECO:0000313" key="9">
    <source>
        <dbReference type="EMBL" id="SHK73540.1"/>
    </source>
</evidence>
<protein>
    <submittedName>
        <fullName evidence="9">TRAP transporter, DctM subunit</fullName>
    </submittedName>
</protein>
<feature type="transmembrane region" description="Helical" evidence="7">
    <location>
        <begin position="470"/>
        <end position="491"/>
    </location>
</feature>
<dbReference type="Pfam" id="PF06808">
    <property type="entry name" value="DctM"/>
    <property type="match status" value="1"/>
</dbReference>
<evidence type="ECO:0000256" key="4">
    <source>
        <dbReference type="ARBA" id="ARBA00022692"/>
    </source>
</evidence>
<feature type="transmembrane region" description="Helical" evidence="7">
    <location>
        <begin position="232"/>
        <end position="252"/>
    </location>
</feature>
<evidence type="ECO:0000259" key="8">
    <source>
        <dbReference type="Pfam" id="PF06808"/>
    </source>
</evidence>
<dbReference type="RefSeq" id="WP_200803925.1">
    <property type="nucleotide sequence ID" value="NZ_CALGVN010000022.1"/>
</dbReference>
<keyword evidence="10" id="KW-1185">Reference proteome</keyword>
<dbReference type="AlphaFoldDB" id="A0A1M6UWJ1"/>
<dbReference type="GO" id="GO:0005886">
    <property type="term" value="C:plasma membrane"/>
    <property type="evidence" value="ECO:0007669"/>
    <property type="project" value="UniProtKB-SubCell"/>
</dbReference>
<keyword evidence="5 7" id="KW-1133">Transmembrane helix</keyword>
<evidence type="ECO:0000256" key="3">
    <source>
        <dbReference type="ARBA" id="ARBA00022519"/>
    </source>
</evidence>
<dbReference type="EMBL" id="FRAP01000011">
    <property type="protein sequence ID" value="SHK73540.1"/>
    <property type="molecule type" value="Genomic_DNA"/>
</dbReference>
<dbReference type="InterPro" id="IPR010656">
    <property type="entry name" value="DctM"/>
</dbReference>
<keyword evidence="2" id="KW-1003">Cell membrane</keyword>
<accession>A0A1M6UWJ1</accession>
<evidence type="ECO:0000256" key="5">
    <source>
        <dbReference type="ARBA" id="ARBA00022989"/>
    </source>
</evidence>
<evidence type="ECO:0000313" key="10">
    <source>
        <dbReference type="Proteomes" id="UP000184363"/>
    </source>
</evidence>
<organism evidence="9 10">
    <name type="scientific">Pseudonocardia thermophila</name>
    <dbReference type="NCBI Taxonomy" id="1848"/>
    <lineage>
        <taxon>Bacteria</taxon>
        <taxon>Bacillati</taxon>
        <taxon>Actinomycetota</taxon>
        <taxon>Actinomycetes</taxon>
        <taxon>Pseudonocardiales</taxon>
        <taxon>Pseudonocardiaceae</taxon>
        <taxon>Pseudonocardia</taxon>
    </lineage>
</organism>
<feature type="transmembrane region" description="Helical" evidence="7">
    <location>
        <begin position="112"/>
        <end position="131"/>
    </location>
</feature>
<feature type="transmembrane region" description="Helical" evidence="7">
    <location>
        <begin position="374"/>
        <end position="395"/>
    </location>
</feature>
<gene>
    <name evidence="9" type="ORF">SAMN05443637_11153</name>
</gene>
<feature type="transmembrane region" description="Helical" evidence="7">
    <location>
        <begin position="199"/>
        <end position="220"/>
    </location>
</feature>
<feature type="transmembrane region" description="Helical" evidence="7">
    <location>
        <begin position="425"/>
        <end position="450"/>
    </location>
</feature>
<feature type="transmembrane region" description="Helical" evidence="7">
    <location>
        <begin position="61"/>
        <end position="92"/>
    </location>
</feature>
<evidence type="ECO:0000256" key="1">
    <source>
        <dbReference type="ARBA" id="ARBA00004429"/>
    </source>
</evidence>